<evidence type="ECO:0000259" key="18">
    <source>
        <dbReference type="Pfam" id="PF00361"/>
    </source>
</evidence>
<dbReference type="EC" id="7.1.1.2" evidence="4 17"/>
<comment type="subcellular location">
    <subcellularLocation>
        <location evidence="2 17">Mitochondrion membrane</location>
        <topology evidence="2 17">Multi-pass membrane protein</topology>
    </subcellularLocation>
</comment>
<comment type="function">
    <text evidence="17">Core subunit of the mitochondrial membrane respiratory chain NADH dehydrogenase (Complex I) which catalyzes electron transfer from NADH through the respiratory chain, using ubiquinone as an electron acceptor. Essential for the catalytic activity and assembly of complex I.</text>
</comment>
<evidence type="ECO:0000313" key="19">
    <source>
        <dbReference type="EMBL" id="AZL93135.1"/>
    </source>
</evidence>
<feature type="transmembrane region" description="Helical" evidence="17">
    <location>
        <begin position="21"/>
        <end position="40"/>
    </location>
</feature>
<feature type="domain" description="NADH:quinone oxidoreductase/Mrp antiporter transmembrane" evidence="18">
    <location>
        <begin position="107"/>
        <end position="393"/>
    </location>
</feature>
<dbReference type="GO" id="GO:0048039">
    <property type="term" value="F:ubiquinone binding"/>
    <property type="evidence" value="ECO:0007669"/>
    <property type="project" value="TreeGrafter"/>
</dbReference>
<comment type="similarity">
    <text evidence="3 17">Belongs to the complex I subunit 4 family.</text>
</comment>
<accession>A0A3Q8U9W2</accession>
<keyword evidence="8 17" id="KW-0812">Transmembrane</keyword>
<evidence type="ECO:0000256" key="13">
    <source>
        <dbReference type="ARBA" id="ARBA00023075"/>
    </source>
</evidence>
<organism evidence="19">
    <name type="scientific">Brachymeria sp. ZJUH_2016006</name>
    <dbReference type="NCBI Taxonomy" id="2491152"/>
    <lineage>
        <taxon>Eukaryota</taxon>
        <taxon>Metazoa</taxon>
        <taxon>Ecdysozoa</taxon>
        <taxon>Arthropoda</taxon>
        <taxon>Hexapoda</taxon>
        <taxon>Insecta</taxon>
        <taxon>Pterygota</taxon>
        <taxon>Neoptera</taxon>
        <taxon>Endopterygota</taxon>
        <taxon>Hymenoptera</taxon>
        <taxon>Apocrita</taxon>
        <taxon>Proctotrupomorpha</taxon>
        <taxon>Chalcidoidea</taxon>
        <taxon>Chalcididae</taxon>
        <taxon>Chalcidinae</taxon>
        <taxon>Brachymeria</taxon>
    </lineage>
</organism>
<geneLocation type="mitochondrion" evidence="19"/>
<feature type="transmembrane region" description="Helical" evidence="17">
    <location>
        <begin position="250"/>
        <end position="269"/>
    </location>
</feature>
<feature type="transmembrane region" description="Helical" evidence="17">
    <location>
        <begin position="60"/>
        <end position="78"/>
    </location>
</feature>
<dbReference type="AlphaFoldDB" id="A0A3Q8U9W2"/>
<evidence type="ECO:0000256" key="7">
    <source>
        <dbReference type="ARBA" id="ARBA00022660"/>
    </source>
</evidence>
<dbReference type="InterPro" id="IPR001750">
    <property type="entry name" value="ND/Mrp_TM"/>
</dbReference>
<dbReference type="GO" id="GO:0008137">
    <property type="term" value="F:NADH dehydrogenase (ubiquinone) activity"/>
    <property type="evidence" value="ECO:0007669"/>
    <property type="project" value="UniProtKB-UniRule"/>
</dbReference>
<feature type="transmembrane region" description="Helical" evidence="17">
    <location>
        <begin position="337"/>
        <end position="358"/>
    </location>
</feature>
<protein>
    <recommendedName>
        <fullName evidence="5 17">NADH-ubiquinone oxidoreductase chain 4</fullName>
        <ecNumber evidence="4 17">7.1.1.2</ecNumber>
    </recommendedName>
</protein>
<name>A0A3Q8U9W2_9HYME</name>
<evidence type="ECO:0000256" key="9">
    <source>
        <dbReference type="ARBA" id="ARBA00022967"/>
    </source>
</evidence>
<evidence type="ECO:0000256" key="1">
    <source>
        <dbReference type="ARBA" id="ARBA00003257"/>
    </source>
</evidence>
<evidence type="ECO:0000256" key="11">
    <source>
        <dbReference type="ARBA" id="ARBA00022989"/>
    </source>
</evidence>
<dbReference type="GO" id="GO:0042773">
    <property type="term" value="P:ATP synthesis coupled electron transport"/>
    <property type="evidence" value="ECO:0007669"/>
    <property type="project" value="InterPro"/>
</dbReference>
<reference evidence="19" key="1">
    <citation type="journal article" date="2018" name="Mol. Phylogenet. Evol.">
        <title>Mitochondrial phylogenomics of the Hymenoptera.</title>
        <authorList>
            <person name="Tang P."/>
            <person name="Zhu J.C."/>
            <person name="Zheng B.Y."/>
            <person name="Wei S.J."/>
            <person name="Sharkey M."/>
            <person name="Chen X.X."/>
            <person name="Vogler A.P."/>
        </authorList>
    </citation>
    <scope>NUCLEOTIDE SEQUENCE</scope>
</reference>
<dbReference type="InterPro" id="IPR003918">
    <property type="entry name" value="NADH_UbQ_OxRdtase"/>
</dbReference>
<keyword evidence="14 17" id="KW-0496">Mitochondrion</keyword>
<proteinExistence type="inferred from homology"/>
<dbReference type="Pfam" id="PF00361">
    <property type="entry name" value="Proton_antipo_M"/>
    <property type="match status" value="1"/>
</dbReference>
<feature type="transmembrane region" description="Helical" evidence="17">
    <location>
        <begin position="186"/>
        <end position="207"/>
    </location>
</feature>
<keyword evidence="12 17" id="KW-0520">NAD</keyword>
<evidence type="ECO:0000256" key="17">
    <source>
        <dbReference type="RuleBase" id="RU003297"/>
    </source>
</evidence>
<evidence type="ECO:0000256" key="10">
    <source>
        <dbReference type="ARBA" id="ARBA00022982"/>
    </source>
</evidence>
<feature type="transmembrane region" description="Helical" evidence="17">
    <location>
        <begin position="276"/>
        <end position="295"/>
    </location>
</feature>
<dbReference type="GO" id="GO:0015990">
    <property type="term" value="P:electron transport coupled proton transport"/>
    <property type="evidence" value="ECO:0007669"/>
    <property type="project" value="TreeGrafter"/>
</dbReference>
<dbReference type="GO" id="GO:0003954">
    <property type="term" value="F:NADH dehydrogenase activity"/>
    <property type="evidence" value="ECO:0007669"/>
    <property type="project" value="TreeGrafter"/>
</dbReference>
<evidence type="ECO:0000256" key="6">
    <source>
        <dbReference type="ARBA" id="ARBA00022448"/>
    </source>
</evidence>
<dbReference type="PRINTS" id="PR01437">
    <property type="entry name" value="NUOXDRDTASE4"/>
</dbReference>
<feature type="transmembrane region" description="Helical" evidence="17">
    <location>
        <begin position="109"/>
        <end position="131"/>
    </location>
</feature>
<dbReference type="GO" id="GO:0031966">
    <property type="term" value="C:mitochondrial membrane"/>
    <property type="evidence" value="ECO:0007669"/>
    <property type="project" value="UniProtKB-SubCell"/>
</dbReference>
<feature type="transmembrane region" description="Helical" evidence="17">
    <location>
        <begin position="301"/>
        <end position="325"/>
    </location>
</feature>
<evidence type="ECO:0000256" key="2">
    <source>
        <dbReference type="ARBA" id="ARBA00004225"/>
    </source>
</evidence>
<keyword evidence="6 17" id="KW-0813">Transport</keyword>
<evidence type="ECO:0000256" key="14">
    <source>
        <dbReference type="ARBA" id="ARBA00023128"/>
    </source>
</evidence>
<keyword evidence="9" id="KW-1278">Translocase</keyword>
<evidence type="ECO:0000256" key="5">
    <source>
        <dbReference type="ARBA" id="ARBA00021006"/>
    </source>
</evidence>
<dbReference type="EMBL" id="MG923487">
    <property type="protein sequence ID" value="AZL93135.1"/>
    <property type="molecule type" value="Genomic_DNA"/>
</dbReference>
<keyword evidence="7 17" id="KW-0679">Respiratory chain</keyword>
<keyword evidence="15 17" id="KW-0472">Membrane</keyword>
<evidence type="ECO:0000256" key="3">
    <source>
        <dbReference type="ARBA" id="ARBA00009025"/>
    </source>
</evidence>
<evidence type="ECO:0000256" key="8">
    <source>
        <dbReference type="ARBA" id="ARBA00022692"/>
    </source>
</evidence>
<keyword evidence="10 17" id="KW-0249">Electron transport</keyword>
<sequence>MMKFFIYYFSMMFMMNFYSKKIIMMFYGNMIFISLIMMLLNYSFLNNMNMQYLNFGLDKIGMLMILMLLVIISLMLMINDLNKDIKFLTFLILLMLLSLIIVFSSVNYFIFYLFFEISMIPTFFLILGWGYQPERMNASLYMLFYTMFFSMPMLLFIYYFFKEFNSLNYLILLNSMMKMKLKFEFIYIYMMFSFFMKLPMFIFHLWLPKAHVEAPMIGSMFLAAVMLKLGGYGIFRTQMFMMNYSKKLNYMIMVLSLLGVLIISMFCLVQIDMKMIVAYSSVVHMGVMMIGLLSMSQIGMIGSLMIMLGHGYCSSALFMMINLFYKRSKSRMIFYNKGLILLSPSLMIMWFMFCMGNISMPTSLNLLGEMMMFMNFMWWEKSMILFFSFSVFFSTIYSIKLFSVVFHGKSNLIKFYLMNFKEYYLMYLHFIFLYFMFLMLNILF</sequence>
<evidence type="ECO:0000256" key="4">
    <source>
        <dbReference type="ARBA" id="ARBA00012944"/>
    </source>
</evidence>
<feature type="transmembrane region" description="Helical" evidence="17">
    <location>
        <begin position="85"/>
        <end position="103"/>
    </location>
</feature>
<evidence type="ECO:0000256" key="15">
    <source>
        <dbReference type="ARBA" id="ARBA00023136"/>
    </source>
</evidence>
<feature type="transmembrane region" description="Helical" evidence="17">
    <location>
        <begin position="143"/>
        <end position="161"/>
    </location>
</feature>
<comment type="function">
    <text evidence="1">Core subunit of the mitochondrial membrane respiratory chain NADH dehydrogenase (Complex I) that is believed to belong to the minimal assembly required for catalysis. Complex I functions in the transfer of electrons from NADH to the respiratory chain. The immediate electron acceptor for the enzyme is believed to be ubiquinone.</text>
</comment>
<comment type="catalytic activity">
    <reaction evidence="16 17">
        <text>a ubiquinone + NADH + 5 H(+)(in) = a ubiquinol + NAD(+) + 4 H(+)(out)</text>
        <dbReference type="Rhea" id="RHEA:29091"/>
        <dbReference type="Rhea" id="RHEA-COMP:9565"/>
        <dbReference type="Rhea" id="RHEA-COMP:9566"/>
        <dbReference type="ChEBI" id="CHEBI:15378"/>
        <dbReference type="ChEBI" id="CHEBI:16389"/>
        <dbReference type="ChEBI" id="CHEBI:17976"/>
        <dbReference type="ChEBI" id="CHEBI:57540"/>
        <dbReference type="ChEBI" id="CHEBI:57945"/>
        <dbReference type="EC" id="7.1.1.2"/>
    </reaction>
</comment>
<feature type="transmembrane region" description="Helical" evidence="17">
    <location>
        <begin position="378"/>
        <end position="402"/>
    </location>
</feature>
<feature type="transmembrane region" description="Helical" evidence="17">
    <location>
        <begin position="423"/>
        <end position="443"/>
    </location>
</feature>
<evidence type="ECO:0000256" key="12">
    <source>
        <dbReference type="ARBA" id="ARBA00023027"/>
    </source>
</evidence>
<keyword evidence="11 17" id="KW-1133">Transmembrane helix</keyword>
<keyword evidence="13 17" id="KW-0830">Ubiquinone</keyword>
<dbReference type="PANTHER" id="PTHR43507">
    <property type="entry name" value="NADH-UBIQUINONE OXIDOREDUCTASE CHAIN 4"/>
    <property type="match status" value="1"/>
</dbReference>
<evidence type="ECO:0000256" key="16">
    <source>
        <dbReference type="ARBA" id="ARBA00049551"/>
    </source>
</evidence>
<gene>
    <name evidence="19" type="primary">nad4</name>
</gene>
<dbReference type="PANTHER" id="PTHR43507:SF20">
    <property type="entry name" value="NADH-UBIQUINONE OXIDOREDUCTASE CHAIN 4"/>
    <property type="match status" value="1"/>
</dbReference>
<feature type="transmembrane region" description="Helical" evidence="17">
    <location>
        <begin position="214"/>
        <end position="235"/>
    </location>
</feature>